<evidence type="ECO:0000256" key="5">
    <source>
        <dbReference type="ARBA" id="ARBA00022679"/>
    </source>
</evidence>
<keyword evidence="6 9" id="KW-0068">Autocatalytic cleavage</keyword>
<evidence type="ECO:0000256" key="1">
    <source>
        <dbReference type="ARBA" id="ARBA00006774"/>
    </source>
</evidence>
<dbReference type="CDD" id="cd02152">
    <property type="entry name" value="OAT"/>
    <property type="match status" value="1"/>
</dbReference>
<dbReference type="NCBIfam" id="TIGR00120">
    <property type="entry name" value="ArgJ"/>
    <property type="match status" value="1"/>
</dbReference>
<feature type="site" description="Cleavage; by autolysis" evidence="9">
    <location>
        <begin position="183"/>
        <end position="184"/>
    </location>
</feature>
<evidence type="ECO:0000313" key="11">
    <source>
        <dbReference type="Proteomes" id="UP000075578"/>
    </source>
</evidence>
<dbReference type="GO" id="GO:0006526">
    <property type="term" value="P:L-arginine biosynthetic process"/>
    <property type="evidence" value="ECO:0007669"/>
    <property type="project" value="UniProtKB-UniRule"/>
</dbReference>
<dbReference type="UniPathway" id="UPA00068">
    <property type="reaction ID" value="UER00106"/>
</dbReference>
<comment type="pathway">
    <text evidence="9">Amino-acid biosynthesis; L-arginine biosynthesis; L-ornithine and N-acetyl-L-glutamate from L-glutamate and N(2)-acetyl-L-ornithine (cyclic): step 1/1.</text>
</comment>
<dbReference type="AlphaFoldDB" id="A0A150JBH8"/>
<keyword evidence="5 9" id="KW-0808">Transferase</keyword>
<proteinExistence type="inferred from homology"/>
<comment type="catalytic activity">
    <reaction evidence="8 9">
        <text>N(2)-acetyl-L-ornithine + L-glutamate = N-acetyl-L-glutamate + L-ornithine</text>
        <dbReference type="Rhea" id="RHEA:15349"/>
        <dbReference type="ChEBI" id="CHEBI:29985"/>
        <dbReference type="ChEBI" id="CHEBI:44337"/>
        <dbReference type="ChEBI" id="CHEBI:46911"/>
        <dbReference type="ChEBI" id="CHEBI:57805"/>
        <dbReference type="EC" id="2.3.1.35"/>
    </reaction>
</comment>
<dbReference type="EC" id="2.3.1.35" evidence="9"/>
<reference evidence="10 11" key="1">
    <citation type="journal article" date="2016" name="ISME J.">
        <title>Chasing the elusive Euryarchaeota class WSA2: genomes reveal a uniquely fastidious methyl-reducing methanogen.</title>
        <authorList>
            <person name="Nobu M.K."/>
            <person name="Narihiro T."/>
            <person name="Kuroda K."/>
            <person name="Mei R."/>
            <person name="Liu W.T."/>
        </authorList>
    </citation>
    <scope>NUCLEOTIDE SEQUENCE [LARGE SCALE GENOMIC DNA]</scope>
    <source>
        <strain evidence="10">U1lsi0528_Bin089</strain>
    </source>
</reference>
<feature type="binding site" evidence="9">
    <location>
        <position position="173"/>
    </location>
    <ligand>
        <name>substrate</name>
    </ligand>
</feature>
<comment type="caution">
    <text evidence="10">The sequence shown here is derived from an EMBL/GenBank/DDBJ whole genome shotgun (WGS) entry which is preliminary data.</text>
</comment>
<keyword evidence="3 9" id="KW-0055">Arginine biosynthesis</keyword>
<dbReference type="Gene3D" id="3.60.70.12">
    <property type="entry name" value="L-amino peptidase D-ALA esterase/amidase"/>
    <property type="match status" value="1"/>
</dbReference>
<comment type="subunit">
    <text evidence="2 9">Heterotetramer of two alpha and two beta chains.</text>
</comment>
<dbReference type="InterPro" id="IPR016117">
    <property type="entry name" value="ArgJ-like_dom_sf"/>
</dbReference>
<feature type="active site" description="Nucleophile" evidence="9">
    <location>
        <position position="184"/>
    </location>
</feature>
<evidence type="ECO:0000256" key="4">
    <source>
        <dbReference type="ARBA" id="ARBA00022605"/>
    </source>
</evidence>
<evidence type="ECO:0000256" key="9">
    <source>
        <dbReference type="HAMAP-Rule" id="MF_01106"/>
    </source>
</evidence>
<keyword evidence="9" id="KW-0963">Cytoplasm</keyword>
<protein>
    <recommendedName>
        <fullName evidence="9">Arginine biosynthesis bifunctional protein ArgJ</fullName>
    </recommendedName>
    <domain>
        <recommendedName>
            <fullName evidence="9">Glutamate N-acetyltransferase</fullName>
            <ecNumber evidence="9">2.3.1.35</ecNumber>
        </recommendedName>
        <alternativeName>
            <fullName evidence="9">Ornithine acetyltransferase</fullName>
            <shortName evidence="9">OATase</shortName>
        </alternativeName>
        <alternativeName>
            <fullName evidence="9">Ornithine transacetylase</fullName>
        </alternativeName>
    </domain>
    <domain>
        <recommendedName>
            <fullName evidence="9">Amino-acid acetyltransferase</fullName>
            <ecNumber evidence="9">2.3.1.1</ecNumber>
        </recommendedName>
        <alternativeName>
            <fullName evidence="9">N-acetylglutamate synthase</fullName>
            <shortName evidence="9">AGSase</shortName>
        </alternativeName>
    </domain>
    <component>
        <recommendedName>
            <fullName evidence="9">Arginine biosynthesis bifunctional protein ArgJ alpha chain</fullName>
        </recommendedName>
    </component>
    <component>
        <recommendedName>
            <fullName evidence="9">Arginine biosynthesis bifunctional protein ArgJ beta chain</fullName>
        </recommendedName>
    </component>
</protein>
<dbReference type="Pfam" id="PF01960">
    <property type="entry name" value="ArgJ"/>
    <property type="match status" value="1"/>
</dbReference>
<feature type="site" description="Involved in the stabilization of negative charge on the oxyanion by the formation of the oxyanion hole" evidence="9">
    <location>
        <position position="112"/>
    </location>
</feature>
<feature type="binding site" evidence="9">
    <location>
        <position position="184"/>
    </location>
    <ligand>
        <name>substrate</name>
    </ligand>
</feature>
<dbReference type="FunFam" id="3.60.70.12:FF:000001">
    <property type="entry name" value="Arginine biosynthesis bifunctional protein ArgJ, chloroplastic"/>
    <property type="match status" value="1"/>
</dbReference>
<dbReference type="NCBIfam" id="NF003802">
    <property type="entry name" value="PRK05388.1"/>
    <property type="match status" value="1"/>
</dbReference>
<evidence type="ECO:0000256" key="8">
    <source>
        <dbReference type="ARBA" id="ARBA00049439"/>
    </source>
</evidence>
<keyword evidence="9" id="KW-0511">Multifunctional enzyme</keyword>
<dbReference type="Proteomes" id="UP000075578">
    <property type="component" value="Unassembled WGS sequence"/>
</dbReference>
<dbReference type="SUPFAM" id="SSF56266">
    <property type="entry name" value="DmpA/ArgJ-like"/>
    <property type="match status" value="1"/>
</dbReference>
<organism evidence="10 11">
    <name type="scientific">Candidatus Methanofastidiosum methylothiophilum</name>
    <dbReference type="NCBI Taxonomy" id="1705564"/>
    <lineage>
        <taxon>Archaea</taxon>
        <taxon>Methanobacteriati</taxon>
        <taxon>Methanobacteriota</taxon>
        <taxon>Stenosarchaea group</taxon>
        <taxon>Candidatus Methanofastidiosia</taxon>
        <taxon>Candidatus Methanofastidiosales</taxon>
        <taxon>Candidatus Methanofastidiosaceae</taxon>
        <taxon>Candidatus Methanofastidiosum</taxon>
    </lineage>
</organism>
<evidence type="ECO:0000256" key="3">
    <source>
        <dbReference type="ARBA" id="ARBA00022571"/>
    </source>
</evidence>
<evidence type="ECO:0000313" key="10">
    <source>
        <dbReference type="EMBL" id="KYC54304.1"/>
    </source>
</evidence>
<feature type="chain" id="PRO_5023417574" description="Arginine biosynthesis bifunctional protein ArgJ alpha chain" evidence="9">
    <location>
        <begin position="1"/>
        <end position="183"/>
    </location>
</feature>
<comment type="catalytic activity">
    <reaction evidence="9">
        <text>L-glutamate + acetyl-CoA = N-acetyl-L-glutamate + CoA + H(+)</text>
        <dbReference type="Rhea" id="RHEA:24292"/>
        <dbReference type="ChEBI" id="CHEBI:15378"/>
        <dbReference type="ChEBI" id="CHEBI:29985"/>
        <dbReference type="ChEBI" id="CHEBI:44337"/>
        <dbReference type="ChEBI" id="CHEBI:57287"/>
        <dbReference type="ChEBI" id="CHEBI:57288"/>
        <dbReference type="EC" id="2.3.1.1"/>
    </reaction>
</comment>
<dbReference type="FunFam" id="3.10.20.340:FF:000001">
    <property type="entry name" value="Arginine biosynthesis bifunctional protein ArgJ, chloroplastic"/>
    <property type="match status" value="1"/>
</dbReference>
<dbReference type="PATRIC" id="fig|1705564.3.peg.58"/>
<evidence type="ECO:0000256" key="7">
    <source>
        <dbReference type="ARBA" id="ARBA00023315"/>
    </source>
</evidence>
<feature type="binding site" evidence="9">
    <location>
        <position position="151"/>
    </location>
    <ligand>
        <name>substrate</name>
    </ligand>
</feature>
<dbReference type="HAMAP" id="MF_01106">
    <property type="entry name" value="ArgJ"/>
    <property type="match status" value="1"/>
</dbReference>
<dbReference type="InterPro" id="IPR002813">
    <property type="entry name" value="Arg_biosynth_ArgJ"/>
</dbReference>
<accession>A0A150JBH8</accession>
<feature type="site" description="Involved in the stabilization of negative charge on the oxyanion by the formation of the oxyanion hole" evidence="9">
    <location>
        <position position="113"/>
    </location>
</feature>
<evidence type="ECO:0000256" key="2">
    <source>
        <dbReference type="ARBA" id="ARBA00011475"/>
    </source>
</evidence>
<dbReference type="Gene3D" id="3.10.20.340">
    <property type="entry name" value="ArgJ beta chain, C-terminal domain"/>
    <property type="match status" value="1"/>
</dbReference>
<dbReference type="GO" id="GO:0006592">
    <property type="term" value="P:ornithine biosynthetic process"/>
    <property type="evidence" value="ECO:0007669"/>
    <property type="project" value="TreeGrafter"/>
</dbReference>
<keyword evidence="7 9" id="KW-0012">Acyltransferase</keyword>
<dbReference type="GO" id="GO:0005737">
    <property type="term" value="C:cytoplasm"/>
    <property type="evidence" value="ECO:0007669"/>
    <property type="project" value="UniProtKB-SubCell"/>
</dbReference>
<dbReference type="GO" id="GO:0004042">
    <property type="term" value="F:L-glutamate N-acetyltransferase activity"/>
    <property type="evidence" value="ECO:0007669"/>
    <property type="project" value="UniProtKB-UniRule"/>
</dbReference>
<comment type="similarity">
    <text evidence="1 9">Belongs to the ArgJ family.</text>
</comment>
<feature type="chain" id="PRO_5023417573" description="Arginine biosynthesis bifunctional protein ArgJ beta chain" evidence="9">
    <location>
        <begin position="184"/>
        <end position="395"/>
    </location>
</feature>
<dbReference type="PANTHER" id="PTHR23100">
    <property type="entry name" value="ARGININE BIOSYNTHESIS BIFUNCTIONAL PROTEIN ARGJ"/>
    <property type="match status" value="1"/>
</dbReference>
<dbReference type="EMBL" id="LNGD01000002">
    <property type="protein sequence ID" value="KYC54304.1"/>
    <property type="molecule type" value="Genomic_DNA"/>
</dbReference>
<feature type="binding site" evidence="9">
    <location>
        <position position="395"/>
    </location>
    <ligand>
        <name>substrate</name>
    </ligand>
</feature>
<dbReference type="PANTHER" id="PTHR23100:SF0">
    <property type="entry name" value="ARGININE BIOSYNTHESIS BIFUNCTIONAL PROTEIN ARGJ, MITOCHONDRIAL"/>
    <property type="match status" value="1"/>
</dbReference>
<name>A0A150JBH8_9EURY</name>
<gene>
    <name evidence="9 10" type="primary">argJ</name>
    <name evidence="10" type="ORF">AMQ74_00056</name>
</gene>
<keyword evidence="4 9" id="KW-0028">Amino-acid biosynthesis</keyword>
<feature type="binding site" evidence="9">
    <location>
        <position position="268"/>
    </location>
    <ligand>
        <name>substrate</name>
    </ligand>
</feature>
<dbReference type="EC" id="2.3.1.1" evidence="9"/>
<feature type="binding site" evidence="9">
    <location>
        <position position="390"/>
    </location>
    <ligand>
        <name>substrate</name>
    </ligand>
</feature>
<comment type="pathway">
    <text evidence="9">Amino-acid biosynthesis; L-arginine biosynthesis; N(2)-acetyl-L-ornithine from L-glutamate: step 1/4.</text>
</comment>
<dbReference type="GO" id="GO:0004358">
    <property type="term" value="F:L-glutamate N-acetyltransferase activity, acting on acetyl-L-ornithine as donor"/>
    <property type="evidence" value="ECO:0007669"/>
    <property type="project" value="UniProtKB-UniRule"/>
</dbReference>
<comment type="function">
    <text evidence="9">Catalyzes two activities which are involved in the cyclic version of arginine biosynthesis: the synthesis of N-acetylglutamate from glutamate and acetyl-CoA as the acetyl donor, and of ornithine by transacetylation between N(2)-acetylornithine and glutamate.</text>
</comment>
<comment type="subcellular location">
    <subcellularLocation>
        <location evidence="9">Cytoplasm</location>
    </subcellularLocation>
</comment>
<sequence length="395" mass="42333">MNIINGGVTKVKGIKGQGIHAGFKKEKLDFMIIYSETICNAAGVFTKNKAAAAPVIIDREFLSDGKAQAIVCNSGFANACTGKEGIDNALLTAELVSNKLGIKKENCLVFSTGVIGIPLPMEIMKSAIEKTIPQLESTTKASENIATAILTTDLVKKEITIENDGYIISGITKGSGMIHPNMATMLCYILTDAEVPSDILKESLVSSVNKSFNRISVDGDTSTNDSVVILANGLSNIKIDSSKKIESFKKALDFVCIELAKKIARDGEGATKLIECECNGAKTQEDADIASKAVISSSLVKSAIFGEDPNWGRIVAAVGYSGAEMDLEKIEVKLGEITIVKNGKGAGVPKEEARKELQKENIKITINMNIGKYSSRAWGCDLSYDYVKINAEYHT</sequence>
<dbReference type="InterPro" id="IPR042195">
    <property type="entry name" value="ArgJ_beta_C"/>
</dbReference>
<evidence type="ECO:0000256" key="6">
    <source>
        <dbReference type="ARBA" id="ARBA00022813"/>
    </source>
</evidence>